<dbReference type="InterPro" id="IPR012338">
    <property type="entry name" value="Beta-lactam/transpept-like"/>
</dbReference>
<organism evidence="2">
    <name type="scientific">marine sediment metagenome</name>
    <dbReference type="NCBI Taxonomy" id="412755"/>
    <lineage>
        <taxon>unclassified sequences</taxon>
        <taxon>metagenomes</taxon>
        <taxon>ecological metagenomes</taxon>
    </lineage>
</organism>
<feature type="non-terminal residue" evidence="2">
    <location>
        <position position="1"/>
    </location>
</feature>
<dbReference type="GO" id="GO:0071555">
    <property type="term" value="P:cell wall organization"/>
    <property type="evidence" value="ECO:0007669"/>
    <property type="project" value="TreeGrafter"/>
</dbReference>
<dbReference type="InterPro" id="IPR001460">
    <property type="entry name" value="PCN-bd_Tpept"/>
</dbReference>
<name>X0VDV5_9ZZZZ</name>
<dbReference type="SUPFAM" id="SSF56601">
    <property type="entry name" value="beta-lactamase/transpeptidase-like"/>
    <property type="match status" value="1"/>
</dbReference>
<dbReference type="EMBL" id="BARS01020723">
    <property type="protein sequence ID" value="GAG10653.1"/>
    <property type="molecule type" value="Genomic_DNA"/>
</dbReference>
<dbReference type="GO" id="GO:0071972">
    <property type="term" value="F:peptidoglycan L,D-transpeptidase activity"/>
    <property type="evidence" value="ECO:0007669"/>
    <property type="project" value="TreeGrafter"/>
</dbReference>
<dbReference type="GO" id="GO:0008658">
    <property type="term" value="F:penicillin binding"/>
    <property type="evidence" value="ECO:0007669"/>
    <property type="project" value="InterPro"/>
</dbReference>
<feature type="non-terminal residue" evidence="2">
    <location>
        <position position="272"/>
    </location>
</feature>
<feature type="domain" description="Penicillin-binding protein transpeptidase" evidence="1">
    <location>
        <begin position="17"/>
        <end position="257"/>
    </location>
</feature>
<dbReference type="Gene3D" id="3.40.710.10">
    <property type="entry name" value="DD-peptidase/beta-lactamase superfamily"/>
    <property type="match status" value="1"/>
</dbReference>
<sequence length="272" mass="29548">QRIFDPGKITIANRYFPQDQGKAKDFICWDPEGHGYVDFIHGIAYSCNVFFYKIGGGYPGEIDEGLGIEGVNVYAPSLGYGAPLGIDLPGEEDGLIPNPYWKRITLGENWSTGDTYNSVTGQGFVLATPLQVMTSIATLANGGKVMWPHLVQEVLDGEGNVVQQFEPCVLWDIADGVRTPLESIGSDCPTLPEEIREDIQISRQAIGSPDVNVEPWVIEQAQQGMRLVTTEGTAEGYANLETISSAGKTGTGEFCDEVAREKGLCKPGEWPT</sequence>
<gene>
    <name evidence="2" type="ORF">S01H1_33382</name>
</gene>
<dbReference type="AlphaFoldDB" id="X0VDV5"/>
<dbReference type="InterPro" id="IPR050515">
    <property type="entry name" value="Beta-lactam/transpept"/>
</dbReference>
<evidence type="ECO:0000259" key="1">
    <source>
        <dbReference type="Pfam" id="PF00905"/>
    </source>
</evidence>
<accession>X0VDV5</accession>
<dbReference type="GO" id="GO:0005886">
    <property type="term" value="C:plasma membrane"/>
    <property type="evidence" value="ECO:0007669"/>
    <property type="project" value="TreeGrafter"/>
</dbReference>
<comment type="caution">
    <text evidence="2">The sequence shown here is derived from an EMBL/GenBank/DDBJ whole genome shotgun (WGS) entry which is preliminary data.</text>
</comment>
<evidence type="ECO:0000313" key="2">
    <source>
        <dbReference type="EMBL" id="GAG10653.1"/>
    </source>
</evidence>
<dbReference type="PANTHER" id="PTHR30627">
    <property type="entry name" value="PEPTIDOGLYCAN D,D-TRANSPEPTIDASE"/>
    <property type="match status" value="1"/>
</dbReference>
<proteinExistence type="predicted"/>
<reference evidence="2" key="1">
    <citation type="journal article" date="2014" name="Front. Microbiol.">
        <title>High frequency of phylogenetically diverse reductive dehalogenase-homologous genes in deep subseafloor sedimentary metagenomes.</title>
        <authorList>
            <person name="Kawai M."/>
            <person name="Futagami T."/>
            <person name="Toyoda A."/>
            <person name="Takaki Y."/>
            <person name="Nishi S."/>
            <person name="Hori S."/>
            <person name="Arai W."/>
            <person name="Tsubouchi T."/>
            <person name="Morono Y."/>
            <person name="Uchiyama I."/>
            <person name="Ito T."/>
            <person name="Fujiyama A."/>
            <person name="Inagaki F."/>
            <person name="Takami H."/>
        </authorList>
    </citation>
    <scope>NUCLEOTIDE SEQUENCE</scope>
    <source>
        <strain evidence="2">Expedition CK06-06</strain>
    </source>
</reference>
<protein>
    <recommendedName>
        <fullName evidence="1">Penicillin-binding protein transpeptidase domain-containing protein</fullName>
    </recommendedName>
</protein>
<dbReference type="Pfam" id="PF00905">
    <property type="entry name" value="Transpeptidase"/>
    <property type="match status" value="1"/>
</dbReference>
<dbReference type="PANTHER" id="PTHR30627:SF2">
    <property type="entry name" value="PEPTIDOGLYCAN D,D-TRANSPEPTIDASE MRDA"/>
    <property type="match status" value="1"/>
</dbReference>